<dbReference type="SUPFAM" id="SSF51412">
    <property type="entry name" value="Inosine monophosphate dehydrogenase (IMPDH)"/>
    <property type="match status" value="1"/>
</dbReference>
<accession>A0ABX0JQY8</accession>
<evidence type="ECO:0000313" key="11">
    <source>
        <dbReference type="Proteomes" id="UP000635278"/>
    </source>
</evidence>
<proteinExistence type="inferred from homology"/>
<protein>
    <recommendedName>
        <fullName evidence="8">Propionate 3-nitronate monooxygenase</fullName>
    </recommendedName>
</protein>
<name>A0ABX0JQY8_9PROT</name>
<dbReference type="PANTHER" id="PTHR42747">
    <property type="entry name" value="NITRONATE MONOOXYGENASE-RELATED"/>
    <property type="match status" value="1"/>
</dbReference>
<comment type="catalytic activity">
    <reaction evidence="9">
        <text>3 propionate 3-nitronate + 3 O2 + H2O = 3 3-oxopropanoate + 2 nitrate + nitrite + H2O2 + 3 H(+)</text>
        <dbReference type="Rhea" id="RHEA:57332"/>
        <dbReference type="ChEBI" id="CHEBI:15377"/>
        <dbReference type="ChEBI" id="CHEBI:15378"/>
        <dbReference type="ChEBI" id="CHEBI:15379"/>
        <dbReference type="ChEBI" id="CHEBI:16240"/>
        <dbReference type="ChEBI" id="CHEBI:16301"/>
        <dbReference type="ChEBI" id="CHEBI:17632"/>
        <dbReference type="ChEBI" id="CHEBI:33190"/>
        <dbReference type="ChEBI" id="CHEBI:136067"/>
    </reaction>
</comment>
<keyword evidence="5" id="KW-0288">FMN</keyword>
<keyword evidence="7 10" id="KW-0503">Monooxygenase</keyword>
<dbReference type="InterPro" id="IPR004136">
    <property type="entry name" value="NMO"/>
</dbReference>
<keyword evidence="6" id="KW-0560">Oxidoreductase</keyword>
<evidence type="ECO:0000256" key="9">
    <source>
        <dbReference type="ARBA" id="ARBA00049401"/>
    </source>
</evidence>
<dbReference type="Pfam" id="PF03060">
    <property type="entry name" value="NMO"/>
    <property type="match status" value="1"/>
</dbReference>
<sequence>MFLRRLAADIPIIQAPMAGVSSPALAAAVSDAGGIGSLGIGAMTVETARAAIRETRRLTRRPFGVNVFCHRSVTPDAECVTRWLDWLRPEFARYGASPPQTLRRIYPSFCDSNIPCDMLVEERPALVSFHFGLPGPAAISALRHAGIMLAATVTSPAEALQATQAGIDALIVQGYEAGGHRGISDPAAEDLRSDTHTLLRQVAACTALPLIAAGGIMDGHDIAAALRSGAAAVQMGTAFVACDESLASPAYRAALLTAGQNGTAMMSAISGRPARGLINRFTMLDTRPDRPAIPPYPYTYDAGKALDEAARAVGETGYGAFWAGQGTGRVRPMPAARLIALLAAETGTP</sequence>
<evidence type="ECO:0000256" key="4">
    <source>
        <dbReference type="ARBA" id="ARBA00022630"/>
    </source>
</evidence>
<comment type="similarity">
    <text evidence="2">Belongs to the nitronate monooxygenase family. NMO class I subfamily.</text>
</comment>
<dbReference type="PANTHER" id="PTHR42747:SF3">
    <property type="entry name" value="NITRONATE MONOOXYGENASE-RELATED"/>
    <property type="match status" value="1"/>
</dbReference>
<evidence type="ECO:0000313" key="10">
    <source>
        <dbReference type="EMBL" id="NHN84921.1"/>
    </source>
</evidence>
<evidence type="ECO:0000256" key="7">
    <source>
        <dbReference type="ARBA" id="ARBA00023033"/>
    </source>
</evidence>
<reference evidence="10 11" key="1">
    <citation type="journal article" date="2020" name="Int. J. Syst. Evol. Microbiol.">
        <title>Novel acetic acid bacteria from cider fermentations: Acetobacter conturbans sp. nov. and Acetobacter fallax sp. nov.</title>
        <authorList>
            <person name="Sombolestani A.S."/>
            <person name="Cleenwerck I."/>
            <person name="Cnockaert M."/>
            <person name="Borremans W."/>
            <person name="Wieme A.D."/>
            <person name="De Vuyst L."/>
            <person name="Vandamme P."/>
        </authorList>
    </citation>
    <scope>NUCLEOTIDE SEQUENCE [LARGE SCALE GENOMIC DNA]</scope>
    <source>
        <strain evidence="10 11">LMG 30640</strain>
    </source>
</reference>
<evidence type="ECO:0000256" key="1">
    <source>
        <dbReference type="ARBA" id="ARBA00001917"/>
    </source>
</evidence>
<dbReference type="Proteomes" id="UP000635278">
    <property type="component" value="Unassembled WGS sequence"/>
</dbReference>
<gene>
    <name evidence="10" type="ORF">GOB93_09740</name>
</gene>
<evidence type="ECO:0000256" key="5">
    <source>
        <dbReference type="ARBA" id="ARBA00022643"/>
    </source>
</evidence>
<keyword evidence="3" id="KW-0216">Detoxification</keyword>
<keyword evidence="11" id="KW-1185">Reference proteome</keyword>
<evidence type="ECO:0000256" key="6">
    <source>
        <dbReference type="ARBA" id="ARBA00023002"/>
    </source>
</evidence>
<comment type="cofactor">
    <cofactor evidence="1">
        <name>FMN</name>
        <dbReference type="ChEBI" id="CHEBI:58210"/>
    </cofactor>
</comment>
<keyword evidence="4" id="KW-0285">Flavoprotein</keyword>
<dbReference type="CDD" id="cd04730">
    <property type="entry name" value="NPD_like"/>
    <property type="match status" value="1"/>
</dbReference>
<evidence type="ECO:0000256" key="8">
    <source>
        <dbReference type="ARBA" id="ARBA00031155"/>
    </source>
</evidence>
<dbReference type="RefSeq" id="WP_173583319.1">
    <property type="nucleotide sequence ID" value="NZ_WOTB01000011.1"/>
</dbReference>
<evidence type="ECO:0000256" key="2">
    <source>
        <dbReference type="ARBA" id="ARBA00009881"/>
    </source>
</evidence>
<organism evidence="10 11">
    <name type="scientific">Acetobacter musti</name>
    <dbReference type="NCBI Taxonomy" id="864732"/>
    <lineage>
        <taxon>Bacteria</taxon>
        <taxon>Pseudomonadati</taxon>
        <taxon>Pseudomonadota</taxon>
        <taxon>Alphaproteobacteria</taxon>
        <taxon>Acetobacterales</taxon>
        <taxon>Acetobacteraceae</taxon>
        <taxon>Acetobacter</taxon>
    </lineage>
</organism>
<evidence type="ECO:0000256" key="3">
    <source>
        <dbReference type="ARBA" id="ARBA00022575"/>
    </source>
</evidence>
<dbReference type="GO" id="GO:0004497">
    <property type="term" value="F:monooxygenase activity"/>
    <property type="evidence" value="ECO:0007669"/>
    <property type="project" value="UniProtKB-KW"/>
</dbReference>
<dbReference type="InterPro" id="IPR013785">
    <property type="entry name" value="Aldolase_TIM"/>
</dbReference>
<dbReference type="EMBL" id="WOTB01000011">
    <property type="protein sequence ID" value="NHN84921.1"/>
    <property type="molecule type" value="Genomic_DNA"/>
</dbReference>
<comment type="caution">
    <text evidence="10">The sequence shown here is derived from an EMBL/GenBank/DDBJ whole genome shotgun (WGS) entry which is preliminary data.</text>
</comment>
<dbReference type="Gene3D" id="3.20.20.70">
    <property type="entry name" value="Aldolase class I"/>
    <property type="match status" value="1"/>
</dbReference>